<protein>
    <recommendedName>
        <fullName evidence="1">phosphatidylinositol 3-kinase</fullName>
        <ecNumber evidence="1">2.7.1.137</ecNumber>
    </recommendedName>
</protein>
<keyword evidence="4" id="KW-0418">Kinase</keyword>
<dbReference type="GO" id="GO:0043491">
    <property type="term" value="P:phosphatidylinositol 3-kinase/protein kinase B signal transduction"/>
    <property type="evidence" value="ECO:0007669"/>
    <property type="project" value="TreeGrafter"/>
</dbReference>
<organism evidence="9 10">
    <name type="scientific">Triparma retinervis</name>
    <dbReference type="NCBI Taxonomy" id="2557542"/>
    <lineage>
        <taxon>Eukaryota</taxon>
        <taxon>Sar</taxon>
        <taxon>Stramenopiles</taxon>
        <taxon>Ochrophyta</taxon>
        <taxon>Bolidophyceae</taxon>
        <taxon>Parmales</taxon>
        <taxon>Triparmaceae</taxon>
        <taxon>Triparma</taxon>
    </lineage>
</organism>
<dbReference type="Pfam" id="PF00454">
    <property type="entry name" value="PI3_PI4_kinase"/>
    <property type="match status" value="1"/>
</dbReference>
<dbReference type="GO" id="GO:0005886">
    <property type="term" value="C:plasma membrane"/>
    <property type="evidence" value="ECO:0007669"/>
    <property type="project" value="TreeGrafter"/>
</dbReference>
<sequence>MERKTADAHLTVLEIEFFSLNGPRNDEDEAHEAIDEKPIIYRPLQDGDQVHTLRAHGHKNLQYFLKRLPSNDAQRVEKLIYDPTAIPRKEDFELIWDLRLTLTQVPEALHTLLLTVDWLDPKQVAEVYRLLYAWETLEPMLALQLLDHRFPDPRVRAYAMQCLGVLSDEELRKYLLQLTQTLKFEPFHDSALSRFLLRRALSNPTLIGHIFFWLLKAEMHVDVVRERFGCILDLYLRNCGTHRLALGHQLLVMKRLESVAAKVKEKETKAERLVELREQLKRCDFPIKFQLPLNPDMRARSIKIDKCRVMESKKKPLWLVFEDADNEQNEITVMFKAGDDLRQDQLTLQVLGIMNSLWKGEGYDLCMSPYNCVTTGDDSSKPVSNNARRNDYYAQITPVLKQVGKGKDVIVVGLNEGGGGDGKLSQSELDFLKNLSLSNPNFLDCYLQTVLPALHSVASPSSDWPAYLAERLAYHDNIYSNIKPPPGGRAVLLTLTPNAIFPATQSSPSPYTDTAGLRLDTLLLNPTPASTLSTGVKLRLGTGMKPRWIVKGEEWGGRKVSDWVVFTAEPKGKILERNKVNWTVGF</sequence>
<dbReference type="GO" id="GO:0035005">
    <property type="term" value="F:1-phosphatidylinositol-4-phosphate 3-kinase activity"/>
    <property type="evidence" value="ECO:0007669"/>
    <property type="project" value="TreeGrafter"/>
</dbReference>
<dbReference type="PROSITE" id="PS51545">
    <property type="entry name" value="PIK_HELICAL"/>
    <property type="match status" value="1"/>
</dbReference>
<name>A0A9W7ANB9_9STRA</name>
<keyword evidence="3" id="KW-0547">Nucleotide-binding</keyword>
<dbReference type="InterPro" id="IPR011009">
    <property type="entry name" value="Kinase-like_dom_sf"/>
</dbReference>
<feature type="coiled-coil region" evidence="6">
    <location>
        <begin position="253"/>
        <end position="283"/>
    </location>
</feature>
<dbReference type="Gene3D" id="3.30.1010.10">
    <property type="entry name" value="Phosphatidylinositol 3-kinase Catalytic Subunit, Chain A, domain 4"/>
    <property type="match status" value="1"/>
</dbReference>
<dbReference type="PROSITE" id="PS00915">
    <property type="entry name" value="PI3_4_KINASE_1"/>
    <property type="match status" value="1"/>
</dbReference>
<dbReference type="GO" id="GO:0048015">
    <property type="term" value="P:phosphatidylinositol-mediated signaling"/>
    <property type="evidence" value="ECO:0007669"/>
    <property type="project" value="TreeGrafter"/>
</dbReference>
<dbReference type="GO" id="GO:0005737">
    <property type="term" value="C:cytoplasm"/>
    <property type="evidence" value="ECO:0007669"/>
    <property type="project" value="TreeGrafter"/>
</dbReference>
<dbReference type="GO" id="GO:0005942">
    <property type="term" value="C:phosphatidylinositol 3-kinase complex"/>
    <property type="evidence" value="ECO:0007669"/>
    <property type="project" value="TreeGrafter"/>
</dbReference>
<dbReference type="GO" id="GO:0040012">
    <property type="term" value="P:regulation of locomotion"/>
    <property type="evidence" value="ECO:0007669"/>
    <property type="project" value="UniProtKB-ARBA"/>
</dbReference>
<keyword evidence="5" id="KW-0067">ATP-binding</keyword>
<dbReference type="SMART" id="SM00145">
    <property type="entry name" value="PI3Ka"/>
    <property type="match status" value="1"/>
</dbReference>
<dbReference type="PANTHER" id="PTHR10048:SF14">
    <property type="entry name" value="LD28067P"/>
    <property type="match status" value="1"/>
</dbReference>
<dbReference type="Gene3D" id="1.25.40.70">
    <property type="entry name" value="Phosphatidylinositol 3-kinase, accessory domain (PIK)"/>
    <property type="match status" value="1"/>
</dbReference>
<dbReference type="GO" id="GO:0016303">
    <property type="term" value="F:1-phosphatidylinositol-3-kinase activity"/>
    <property type="evidence" value="ECO:0007669"/>
    <property type="project" value="UniProtKB-EC"/>
</dbReference>
<evidence type="ECO:0000256" key="5">
    <source>
        <dbReference type="ARBA" id="ARBA00022840"/>
    </source>
</evidence>
<evidence type="ECO:0000256" key="4">
    <source>
        <dbReference type="ARBA" id="ARBA00022777"/>
    </source>
</evidence>
<feature type="domain" description="PI3K/PI4K catalytic" evidence="7">
    <location>
        <begin position="303"/>
        <end position="586"/>
    </location>
</feature>
<evidence type="ECO:0000256" key="3">
    <source>
        <dbReference type="ARBA" id="ARBA00022741"/>
    </source>
</evidence>
<accession>A0A9W7ANB9</accession>
<dbReference type="GO" id="GO:0016477">
    <property type="term" value="P:cell migration"/>
    <property type="evidence" value="ECO:0007669"/>
    <property type="project" value="TreeGrafter"/>
</dbReference>
<dbReference type="InterPro" id="IPR042236">
    <property type="entry name" value="PI3K_accessory_sf"/>
</dbReference>
<evidence type="ECO:0000259" key="8">
    <source>
        <dbReference type="PROSITE" id="PS51545"/>
    </source>
</evidence>
<reference evidence="9" key="1">
    <citation type="submission" date="2022-07" db="EMBL/GenBank/DDBJ databases">
        <title>Genome analysis of Parmales, a sister group of diatoms, reveals the evolutionary specialization of diatoms from phago-mixotrophs to photoautotrophs.</title>
        <authorList>
            <person name="Ban H."/>
            <person name="Sato S."/>
            <person name="Yoshikawa S."/>
            <person name="Kazumasa Y."/>
            <person name="Nakamura Y."/>
            <person name="Ichinomiya M."/>
            <person name="Saitoh K."/>
            <person name="Sato N."/>
            <person name="Blanc-Mathieu R."/>
            <person name="Endo H."/>
            <person name="Kuwata A."/>
            <person name="Ogata H."/>
        </authorList>
    </citation>
    <scope>NUCLEOTIDE SEQUENCE</scope>
</reference>
<feature type="domain" description="PIK helical" evidence="8">
    <location>
        <begin position="47"/>
        <end position="238"/>
    </location>
</feature>
<dbReference type="EMBL" id="BRXZ01001540">
    <property type="protein sequence ID" value="GMH73666.1"/>
    <property type="molecule type" value="Genomic_DNA"/>
</dbReference>
<evidence type="ECO:0000313" key="10">
    <source>
        <dbReference type="Proteomes" id="UP001165082"/>
    </source>
</evidence>
<keyword evidence="2" id="KW-0808">Transferase</keyword>
<evidence type="ECO:0000256" key="2">
    <source>
        <dbReference type="ARBA" id="ARBA00022679"/>
    </source>
</evidence>
<dbReference type="InterPro" id="IPR001263">
    <property type="entry name" value="PI3K_accessory_dom"/>
</dbReference>
<dbReference type="PANTHER" id="PTHR10048">
    <property type="entry name" value="PHOSPHATIDYLINOSITOL KINASE"/>
    <property type="match status" value="1"/>
</dbReference>
<keyword evidence="6" id="KW-0175">Coiled coil</keyword>
<comment type="caution">
    <text evidence="9">The sequence shown here is derived from an EMBL/GenBank/DDBJ whole genome shotgun (WGS) entry which is preliminary data.</text>
</comment>
<dbReference type="InterPro" id="IPR018936">
    <property type="entry name" value="PI3/4_kinase_CS"/>
</dbReference>
<evidence type="ECO:0000313" key="9">
    <source>
        <dbReference type="EMBL" id="GMH73666.1"/>
    </source>
</evidence>
<dbReference type="Pfam" id="PF00613">
    <property type="entry name" value="PI3Ka"/>
    <property type="match status" value="1"/>
</dbReference>
<dbReference type="PROSITE" id="PS50290">
    <property type="entry name" value="PI3_4_KINASE_3"/>
    <property type="match status" value="1"/>
</dbReference>
<dbReference type="InterPro" id="IPR000403">
    <property type="entry name" value="PI3/4_kinase_cat_dom"/>
</dbReference>
<proteinExistence type="predicted"/>
<dbReference type="AlphaFoldDB" id="A0A9W7ANB9"/>
<dbReference type="Proteomes" id="UP001165082">
    <property type="component" value="Unassembled WGS sequence"/>
</dbReference>
<evidence type="ECO:0000259" key="7">
    <source>
        <dbReference type="PROSITE" id="PS50290"/>
    </source>
</evidence>
<evidence type="ECO:0000256" key="6">
    <source>
        <dbReference type="SAM" id="Coils"/>
    </source>
</evidence>
<dbReference type="FunFam" id="3.30.1010.10:FF:000008">
    <property type="entry name" value="Phosphatidylinositol 4,5-bisphosphate 3-kinase catalytic subunit gamma"/>
    <property type="match status" value="1"/>
</dbReference>
<dbReference type="SUPFAM" id="SSF56112">
    <property type="entry name" value="Protein kinase-like (PK-like)"/>
    <property type="match status" value="1"/>
</dbReference>
<dbReference type="OrthoDB" id="67688at2759"/>
<dbReference type="InterPro" id="IPR015433">
    <property type="entry name" value="PI3/4_kinase"/>
</dbReference>
<dbReference type="GO" id="GO:0005524">
    <property type="term" value="F:ATP binding"/>
    <property type="evidence" value="ECO:0007669"/>
    <property type="project" value="UniProtKB-KW"/>
</dbReference>
<dbReference type="SUPFAM" id="SSF48371">
    <property type="entry name" value="ARM repeat"/>
    <property type="match status" value="1"/>
</dbReference>
<keyword evidence="10" id="KW-1185">Reference proteome</keyword>
<dbReference type="InterPro" id="IPR016024">
    <property type="entry name" value="ARM-type_fold"/>
</dbReference>
<evidence type="ECO:0000256" key="1">
    <source>
        <dbReference type="ARBA" id="ARBA00012073"/>
    </source>
</evidence>
<gene>
    <name evidence="9" type="ORF">TrRE_jg11080</name>
</gene>
<dbReference type="EC" id="2.7.1.137" evidence="1"/>